<feature type="transmembrane region" description="Helical" evidence="1">
    <location>
        <begin position="68"/>
        <end position="88"/>
    </location>
</feature>
<evidence type="ECO:0000256" key="1">
    <source>
        <dbReference type="SAM" id="Phobius"/>
    </source>
</evidence>
<feature type="transmembrane region" description="Helical" evidence="1">
    <location>
        <begin position="145"/>
        <end position="166"/>
    </location>
</feature>
<keyword evidence="3" id="KW-1185">Reference proteome</keyword>
<dbReference type="KEGG" id="paun:MJA45_27380"/>
<gene>
    <name evidence="2" type="ORF">MJA45_27380</name>
</gene>
<proteinExistence type="predicted"/>
<keyword evidence="1" id="KW-0472">Membrane</keyword>
<feature type="transmembrane region" description="Helical" evidence="1">
    <location>
        <begin position="6"/>
        <end position="24"/>
    </location>
</feature>
<organism evidence="2 3">
    <name type="scientific">Paenibacillus aurantius</name>
    <dbReference type="NCBI Taxonomy" id="2918900"/>
    <lineage>
        <taxon>Bacteria</taxon>
        <taxon>Bacillati</taxon>
        <taxon>Bacillota</taxon>
        <taxon>Bacilli</taxon>
        <taxon>Bacillales</taxon>
        <taxon>Paenibacillaceae</taxon>
        <taxon>Paenibacillus</taxon>
    </lineage>
</organism>
<name>A0AA96REV1_9BACL</name>
<evidence type="ECO:0008006" key="4">
    <source>
        <dbReference type="Google" id="ProtNLM"/>
    </source>
</evidence>
<dbReference type="EMBL" id="CP130318">
    <property type="protein sequence ID" value="WNQ11277.1"/>
    <property type="molecule type" value="Genomic_DNA"/>
</dbReference>
<feature type="transmembrane region" description="Helical" evidence="1">
    <location>
        <begin position="100"/>
        <end position="118"/>
    </location>
</feature>
<protein>
    <recommendedName>
        <fullName evidence="4">Phospholipid phosphatase</fullName>
    </recommendedName>
</protein>
<keyword evidence="1" id="KW-1133">Transmembrane helix</keyword>
<evidence type="ECO:0000313" key="3">
    <source>
        <dbReference type="Proteomes" id="UP001305702"/>
    </source>
</evidence>
<feature type="transmembrane region" description="Helical" evidence="1">
    <location>
        <begin position="36"/>
        <end position="56"/>
    </location>
</feature>
<dbReference type="RefSeq" id="WP_315605053.1">
    <property type="nucleotide sequence ID" value="NZ_CP130318.1"/>
</dbReference>
<dbReference type="AlphaFoldDB" id="A0AA96REV1"/>
<dbReference type="Proteomes" id="UP001305702">
    <property type="component" value="Chromosome"/>
</dbReference>
<sequence length="231" mass="25155">MDFYLYSLLALAYAGLLVFGFRRVRETGVLSYSNLVLLIALGLVYDNGIIALGRTIGEGGTLYALSTLRFWTHAFFTPALVLVAWDLLRRTGVSWAGTPAARTGSWVLTLILVVYQIAFGTLKEVSRLVPEEKAGVLRYVSSESAGGPLMVIVTSIVLLAAGIVLFIKQRWIWMALGVGLLFVSQGLPLPFESSALTNIFELVLIVSLWATVRHVDRHGDGAVRSGRQALA</sequence>
<keyword evidence="1" id="KW-0812">Transmembrane</keyword>
<accession>A0AA96REV1</accession>
<reference evidence="2 3" key="1">
    <citation type="submission" date="2022-02" db="EMBL/GenBank/DDBJ databases">
        <title>Paenibacillus sp. MBLB1776 Whole Genome Shotgun Sequencing.</title>
        <authorList>
            <person name="Hwang C.Y."/>
            <person name="Cho E.-S."/>
            <person name="Seo M.-J."/>
        </authorList>
    </citation>
    <scope>NUCLEOTIDE SEQUENCE [LARGE SCALE GENOMIC DNA]</scope>
    <source>
        <strain evidence="2 3">MBLB1776</strain>
    </source>
</reference>
<evidence type="ECO:0000313" key="2">
    <source>
        <dbReference type="EMBL" id="WNQ11277.1"/>
    </source>
</evidence>